<organism evidence="1 2">
    <name type="scientific">Enterobacter agglomerans</name>
    <name type="common">Erwinia herbicola</name>
    <name type="synonym">Pantoea agglomerans</name>
    <dbReference type="NCBI Taxonomy" id="549"/>
    <lineage>
        <taxon>Bacteria</taxon>
        <taxon>Pseudomonadati</taxon>
        <taxon>Pseudomonadota</taxon>
        <taxon>Gammaproteobacteria</taxon>
        <taxon>Enterobacterales</taxon>
        <taxon>Erwiniaceae</taxon>
        <taxon>Pantoea</taxon>
        <taxon>Pantoea agglomerans group</taxon>
    </lineage>
</organism>
<reference evidence="1 2" key="1">
    <citation type="journal article" date="2020" name="FEMS Microbiol. Ecol.">
        <title>Temporal dynamics of bacterial communities during seed development and maturation.</title>
        <authorList>
            <person name="Chesneau G."/>
            <person name="Torres-Cortes G."/>
            <person name="Briand M."/>
            <person name="Darrasse A."/>
            <person name="Preveaux A."/>
            <person name="Marais C."/>
            <person name="Jacques M.A."/>
            <person name="Shade A."/>
            <person name="Barret M."/>
        </authorList>
    </citation>
    <scope>NUCLEOTIDE SEQUENCE [LARGE SCALE GENOMIC DNA]</scope>
    <source>
        <strain evidence="1 2">CFBP13709</strain>
    </source>
</reference>
<comment type="caution">
    <text evidence="1">The sequence shown here is derived from an EMBL/GenBank/DDBJ whole genome shotgun (WGS) entry which is preliminary data.</text>
</comment>
<name>A0ACC5PT28_ENTAG</name>
<protein>
    <submittedName>
        <fullName evidence="1">Acyltransferase</fullName>
    </submittedName>
</protein>
<keyword evidence="1" id="KW-0012">Acyltransferase</keyword>
<evidence type="ECO:0000313" key="1">
    <source>
        <dbReference type="EMBL" id="MBD8128352.1"/>
    </source>
</evidence>
<accession>A0ACC5PT28</accession>
<gene>
    <name evidence="1" type="ORF">IFT41_19840</name>
</gene>
<sequence>MLGIIRFLLASCVVAFHLTGKLPFLGQFAVNFFYVISGFLITLILNKTYKFNVISFSINRFLRLYPTYFFFLVVGILIIYLMPNTINFHPSWSRNNLPLDWLGNALIFPWAFLSDYAVPNTFGAFTDSYPFFADSYRFRIITSSWSVAVELVCYFLLWLFIARNLACTLFSIAASVAYHIFVYRSTGEPTMAYFPFLAAILPFSLGSLGYFIYSKVKTMSVIMSAFKRYQWALLSASVFLFFANWELFNISQNGSWHPFHYYLNNIISMLIVISVCDLNPEGRPGKVARLMGDLSYPVFLCQYFGGYVAWYIVGFNEQNRGWEIFIIGYIVSIAMSLVCIYLIDENIRKIRDKVRRKAVTQAP</sequence>
<keyword evidence="2" id="KW-1185">Reference proteome</keyword>
<evidence type="ECO:0000313" key="2">
    <source>
        <dbReference type="Proteomes" id="UP000610459"/>
    </source>
</evidence>
<keyword evidence="1" id="KW-0808">Transferase</keyword>
<dbReference type="EMBL" id="JACYNR010000015">
    <property type="protein sequence ID" value="MBD8128352.1"/>
    <property type="molecule type" value="Genomic_DNA"/>
</dbReference>
<dbReference type="Proteomes" id="UP000610459">
    <property type="component" value="Unassembled WGS sequence"/>
</dbReference>
<proteinExistence type="predicted"/>